<feature type="region of interest" description="Disordered" evidence="1">
    <location>
        <begin position="133"/>
        <end position="155"/>
    </location>
</feature>
<dbReference type="Proteomes" id="UP000018781">
    <property type="component" value="Chromosome"/>
</dbReference>
<dbReference type="KEGG" id="rpy:Y013_15525"/>
<evidence type="ECO:0000313" key="3">
    <source>
        <dbReference type="Proteomes" id="UP000018781"/>
    </source>
</evidence>
<reference evidence="2 3" key="1">
    <citation type="journal article" date="2014" name="Genome Announc.">
        <title>Complete Genome of Rhodococcus pyridinivorans SB3094, a Methyl-Ethyl-Ketone-Degrading Bacterium Used for Bioaugmentation.</title>
        <authorList>
            <person name="Dueholm M.S."/>
            <person name="Albertsen M."/>
            <person name="D'Imperio S."/>
            <person name="Tale V.P."/>
            <person name="Lewis D."/>
            <person name="Nielsen P.H."/>
            <person name="Nielsen J.L."/>
        </authorList>
    </citation>
    <scope>NUCLEOTIDE SEQUENCE [LARGE SCALE GENOMIC DNA]</scope>
    <source>
        <strain evidence="2 3">SB3094</strain>
    </source>
</reference>
<gene>
    <name evidence="2" type="ORF">Y013_15525</name>
</gene>
<dbReference type="HOGENOM" id="CLU_1694139_0_0_11"/>
<feature type="compositionally biased region" description="Basic and acidic residues" evidence="1">
    <location>
        <begin position="133"/>
        <end position="149"/>
    </location>
</feature>
<organism evidence="2 3">
    <name type="scientific">Rhodococcus pyridinivorans SB3094</name>
    <dbReference type="NCBI Taxonomy" id="1435356"/>
    <lineage>
        <taxon>Bacteria</taxon>
        <taxon>Bacillati</taxon>
        <taxon>Actinomycetota</taxon>
        <taxon>Actinomycetes</taxon>
        <taxon>Mycobacteriales</taxon>
        <taxon>Nocardiaceae</taxon>
        <taxon>Rhodococcus</taxon>
    </lineage>
</organism>
<evidence type="ECO:0000256" key="1">
    <source>
        <dbReference type="SAM" id="MobiDB-lite"/>
    </source>
</evidence>
<name>V9XN36_9NOCA</name>
<sequence>MHLHAGAGAAPADVGGVERRVAHRLGATGDDEIVVAVTDLEGGLDDGLQARTAAAVDVHAGHRDRQTGVEGDDATDGRGFAVAVAVAEDDVLNLFGRNTGALEQTLQCRDTEIDCGEGLEHSAVAADRGTDRLADDNFTHDDLSGREGGDGWTVT</sequence>
<accession>V9XN36</accession>
<proteinExistence type="predicted"/>
<evidence type="ECO:0000313" key="2">
    <source>
        <dbReference type="EMBL" id="AHD23813.1"/>
    </source>
</evidence>
<protein>
    <submittedName>
        <fullName evidence="2">Uncharacterized protein</fullName>
    </submittedName>
</protein>
<dbReference type="PATRIC" id="fig|1435356.3.peg.3126"/>
<dbReference type="AlphaFoldDB" id="V9XN36"/>
<dbReference type="EMBL" id="CP006996">
    <property type="protein sequence ID" value="AHD23813.1"/>
    <property type="molecule type" value="Genomic_DNA"/>
</dbReference>